<evidence type="ECO:0000313" key="3">
    <source>
        <dbReference type="Proteomes" id="UP001179280"/>
    </source>
</evidence>
<dbReference type="RefSeq" id="WP_204466802.1">
    <property type="nucleotide sequence ID" value="NZ_JAFBCV010000009.1"/>
</dbReference>
<proteinExistence type="predicted"/>
<evidence type="ECO:0000259" key="1">
    <source>
        <dbReference type="Pfam" id="PF13391"/>
    </source>
</evidence>
<organism evidence="2 3">
    <name type="scientific">Shouchella xiaoxiensis</name>
    <dbReference type="NCBI Taxonomy" id="766895"/>
    <lineage>
        <taxon>Bacteria</taxon>
        <taxon>Bacillati</taxon>
        <taxon>Bacillota</taxon>
        <taxon>Bacilli</taxon>
        <taxon>Bacillales</taxon>
        <taxon>Bacillaceae</taxon>
        <taxon>Shouchella</taxon>
    </lineage>
</organism>
<name>A0ABS2SZB5_9BACI</name>
<sequence>MNETPPHFSIKNNYQKYPGKYSDFLTNDILRDICFRITGREEYTVDFIEETNVGKLVLLEYNNAVFYVLVPDLAVNGRNSYFQSFPTSIVKYYNDPCMERSIYFYFLPFKGNNTTNYYKFLYRLMATAGVSFLNTSEYLPFEIHPFTTLEDIVAIRESNRNRNKSNNSTYITKSSDNTVEIFGKTYGANKKETTLLCLALSNILSERAKLYIICEQNLTNLPAPDLAVIDSLNKIEVVQTTTTMERRELELNNSLRSARFIYNLLDKLGPKKCAFCDCDIPQLIQGAHIWPVAKIKRQHQLTLDEKLKYSTNRDNGLWLCENHHKLFDENLIMLNSNGEIQFSSEISGSSLTYLTGSTPKTSLDLEFINENVELYITKRYS</sequence>
<reference evidence="2" key="1">
    <citation type="submission" date="2021-01" db="EMBL/GenBank/DDBJ databases">
        <title>Genomic Encyclopedia of Type Strains, Phase IV (KMG-IV): sequencing the most valuable type-strain genomes for metagenomic binning, comparative biology and taxonomic classification.</title>
        <authorList>
            <person name="Goeker M."/>
        </authorList>
    </citation>
    <scope>NUCLEOTIDE SEQUENCE</scope>
    <source>
        <strain evidence="2">DSM 21943</strain>
    </source>
</reference>
<dbReference type="Pfam" id="PF13391">
    <property type="entry name" value="HNH_2"/>
    <property type="match status" value="1"/>
</dbReference>
<keyword evidence="3" id="KW-1185">Reference proteome</keyword>
<evidence type="ECO:0000313" key="2">
    <source>
        <dbReference type="EMBL" id="MBM7839577.1"/>
    </source>
</evidence>
<gene>
    <name evidence="2" type="ORF">JOC54_002857</name>
</gene>
<feature type="domain" description="HNH nuclease" evidence="1">
    <location>
        <begin position="273"/>
        <end position="334"/>
    </location>
</feature>
<accession>A0ABS2SZB5</accession>
<dbReference type="InterPro" id="IPR003615">
    <property type="entry name" value="HNH_nuc"/>
</dbReference>
<dbReference type="Proteomes" id="UP001179280">
    <property type="component" value="Unassembled WGS sequence"/>
</dbReference>
<protein>
    <recommendedName>
        <fullName evidence="1">HNH nuclease domain-containing protein</fullName>
    </recommendedName>
</protein>
<comment type="caution">
    <text evidence="2">The sequence shown here is derived from an EMBL/GenBank/DDBJ whole genome shotgun (WGS) entry which is preliminary data.</text>
</comment>
<dbReference type="EMBL" id="JAFBCV010000009">
    <property type="protein sequence ID" value="MBM7839577.1"/>
    <property type="molecule type" value="Genomic_DNA"/>
</dbReference>